<dbReference type="Proteomes" id="UP000234530">
    <property type="component" value="Chromosome"/>
</dbReference>
<gene>
    <name evidence="1" type="ORF">CX676_18060</name>
</gene>
<evidence type="ECO:0000313" key="2">
    <source>
        <dbReference type="Proteomes" id="UP000234530"/>
    </source>
</evidence>
<name>A0A2H5F2Q1_9RHOB</name>
<evidence type="ECO:0000313" key="1">
    <source>
        <dbReference type="EMBL" id="AUH65828.1"/>
    </source>
</evidence>
<protein>
    <submittedName>
        <fullName evidence="1">Uncharacterized protein</fullName>
    </submittedName>
</protein>
<organism evidence="1 2">
    <name type="scientific">Paracoccus zhejiangensis</name>
    <dbReference type="NCBI Taxonomy" id="1077935"/>
    <lineage>
        <taxon>Bacteria</taxon>
        <taxon>Pseudomonadati</taxon>
        <taxon>Pseudomonadota</taxon>
        <taxon>Alphaproteobacteria</taxon>
        <taxon>Rhodobacterales</taxon>
        <taxon>Paracoccaceae</taxon>
        <taxon>Paracoccus</taxon>
    </lineage>
</organism>
<reference evidence="1 2" key="1">
    <citation type="journal article" date="2013" name="Antonie Van Leeuwenhoek">
        <title>Paracoccus zhejiangensis sp. nov., isolated from activated sludge in wastewater-treatment system.</title>
        <authorList>
            <person name="Wu Z.G."/>
            <person name="Zhang D.F."/>
            <person name="Liu Y.L."/>
            <person name="Wang F."/>
            <person name="Jiang X."/>
            <person name="Li C."/>
            <person name="Li S.P."/>
            <person name="Hong Q."/>
            <person name="Li W.J."/>
        </authorList>
    </citation>
    <scope>NUCLEOTIDE SEQUENCE [LARGE SCALE GENOMIC DNA]</scope>
    <source>
        <strain evidence="1 2">J6</strain>
    </source>
</reference>
<proteinExistence type="predicted"/>
<dbReference type="KEGG" id="pzh:CX676_18060"/>
<dbReference type="OrthoDB" id="7775285at2"/>
<dbReference type="AlphaFoldDB" id="A0A2H5F2Q1"/>
<accession>A0A2H5F2Q1</accession>
<dbReference type="RefSeq" id="WP_101753800.1">
    <property type="nucleotide sequence ID" value="NZ_CP025430.1"/>
</dbReference>
<dbReference type="EMBL" id="CP025430">
    <property type="protein sequence ID" value="AUH65828.1"/>
    <property type="molecule type" value="Genomic_DNA"/>
</dbReference>
<sequence length="80" mass="8781">MTMLNHLTAFAGAAYQAMRPLPPVFAVDLIDRDSGRHHCIAGIPVTVMTRDPAAASAELLRNRDTMHWTTRATPLEGQPQ</sequence>
<keyword evidence="2" id="KW-1185">Reference proteome</keyword>